<feature type="region of interest" description="Disordered" evidence="1">
    <location>
        <begin position="1"/>
        <end position="41"/>
    </location>
</feature>
<comment type="caution">
    <text evidence="3">The sequence shown here is derived from an EMBL/GenBank/DDBJ whole genome shotgun (WGS) entry which is preliminary data.</text>
</comment>
<dbReference type="InParanoid" id="A0A2N3N184"/>
<proteinExistence type="predicted"/>
<dbReference type="PANTHER" id="PTHR40780:SF2">
    <property type="entry name" value="DUF3669 DOMAIN-CONTAINING PROTEIN"/>
    <property type="match status" value="1"/>
</dbReference>
<dbReference type="EMBL" id="NLAX01001036">
    <property type="protein sequence ID" value="PKS06194.1"/>
    <property type="molecule type" value="Genomic_DNA"/>
</dbReference>
<dbReference type="VEuPathDB" id="FungiDB:jhhlp_007511"/>
<keyword evidence="4" id="KW-1185">Reference proteome</keyword>
<organism evidence="3 4">
    <name type="scientific">Lomentospora prolificans</name>
    <dbReference type="NCBI Taxonomy" id="41688"/>
    <lineage>
        <taxon>Eukaryota</taxon>
        <taxon>Fungi</taxon>
        <taxon>Dikarya</taxon>
        <taxon>Ascomycota</taxon>
        <taxon>Pezizomycotina</taxon>
        <taxon>Sordariomycetes</taxon>
        <taxon>Hypocreomycetidae</taxon>
        <taxon>Microascales</taxon>
        <taxon>Microascaceae</taxon>
        <taxon>Lomentospora</taxon>
    </lineage>
</organism>
<evidence type="ECO:0000313" key="4">
    <source>
        <dbReference type="Proteomes" id="UP000233524"/>
    </source>
</evidence>
<dbReference type="InterPro" id="IPR022137">
    <property type="entry name" value="Znf_prot_DUF3669"/>
</dbReference>
<reference evidence="3 4" key="1">
    <citation type="journal article" date="2017" name="G3 (Bethesda)">
        <title>First Draft Genome Sequence of the Pathogenic Fungus Lomentospora prolificans (Formerly Scedosporium prolificans).</title>
        <authorList>
            <person name="Luo R."/>
            <person name="Zimin A."/>
            <person name="Workman R."/>
            <person name="Fan Y."/>
            <person name="Pertea G."/>
            <person name="Grossman N."/>
            <person name="Wear M.P."/>
            <person name="Jia B."/>
            <person name="Miller H."/>
            <person name="Casadevall A."/>
            <person name="Timp W."/>
            <person name="Zhang S.X."/>
            <person name="Salzberg S.L."/>
        </authorList>
    </citation>
    <scope>NUCLEOTIDE SEQUENCE [LARGE SCALE GENOMIC DNA]</scope>
    <source>
        <strain evidence="3 4">JHH-5317</strain>
    </source>
</reference>
<evidence type="ECO:0000259" key="2">
    <source>
        <dbReference type="Pfam" id="PF12417"/>
    </source>
</evidence>
<sequence length="427" mass="47535">MFKRNKLPSDAELQAAWDTSSPPEASGESGTPDVILDSTSNSDDVGIRINRELKRMLTISTEITTTSTNAEYDTEAQAHGATTFRKIGAGACGVIFAQDGKSVVAKLGKVMNGDLRNDYEKHKSIARAFHELKVTSFRIPDCYEYTARDDGHYFNDHPELVEAATSACNLPTDVLVTERILPLPKATRVFLIDKYCHFDTPQKQKAKQDPANNDCLVRVYLGLPRGWHTGRRFFSLRNFKMHLDQMRELDLDVHSYARRMGDAMAIMHWAAKTDARDIEFVLGSSTTGVAGNENFLKRTTQLWLLDFNQVRNITMDEDGVAMAIDSAVVNDPYIPRPIESGKEVWGSFVCSYLRTAHVILQMAGESNNFVYFLPQKFINGFAEACGRKSSQASDESQEGAVGGVPRDVDAECPIKSSQDSLKTQPRS</sequence>
<accession>A0A2N3N184</accession>
<dbReference type="OrthoDB" id="2993351at2759"/>
<dbReference type="Proteomes" id="UP000233524">
    <property type="component" value="Unassembled WGS sequence"/>
</dbReference>
<feature type="compositionally biased region" description="Polar residues" evidence="1">
    <location>
        <begin position="415"/>
        <end position="427"/>
    </location>
</feature>
<feature type="domain" description="DUF3669" evidence="2">
    <location>
        <begin position="302"/>
        <end position="361"/>
    </location>
</feature>
<dbReference type="Pfam" id="PF12417">
    <property type="entry name" value="DUF3669"/>
    <property type="match status" value="1"/>
</dbReference>
<gene>
    <name evidence="3" type="ORF">jhhlp_007511</name>
</gene>
<dbReference type="PANTHER" id="PTHR40780">
    <property type="entry name" value="DUF3669 DOMAIN-CONTAINING PROTEIN"/>
    <property type="match status" value="1"/>
</dbReference>
<evidence type="ECO:0000313" key="3">
    <source>
        <dbReference type="EMBL" id="PKS06194.1"/>
    </source>
</evidence>
<name>A0A2N3N184_9PEZI</name>
<evidence type="ECO:0000256" key="1">
    <source>
        <dbReference type="SAM" id="MobiDB-lite"/>
    </source>
</evidence>
<feature type="region of interest" description="Disordered" evidence="1">
    <location>
        <begin position="388"/>
        <end position="427"/>
    </location>
</feature>
<dbReference type="AlphaFoldDB" id="A0A2N3N184"/>
<protein>
    <recommendedName>
        <fullName evidence="2">DUF3669 domain-containing protein</fullName>
    </recommendedName>
</protein>